<dbReference type="Gene3D" id="3.40.1110.10">
    <property type="entry name" value="Calcium-transporting ATPase, cytoplasmic domain N"/>
    <property type="match status" value="1"/>
</dbReference>
<dbReference type="Gene3D" id="2.70.150.10">
    <property type="entry name" value="Calcium-transporting ATPase, cytoplasmic transduction domain A"/>
    <property type="match status" value="1"/>
</dbReference>
<feature type="domain" description="P-type ATPase A" evidence="13">
    <location>
        <begin position="603"/>
        <end position="722"/>
    </location>
</feature>
<dbReference type="GO" id="GO:0016020">
    <property type="term" value="C:membrane"/>
    <property type="evidence" value="ECO:0007669"/>
    <property type="project" value="UniProtKB-SubCell"/>
</dbReference>
<protein>
    <recommendedName>
        <fullName evidence="13">P-type ATPase A domain-containing protein</fullName>
    </recommendedName>
</protein>
<proteinExistence type="inferred from homology"/>
<feature type="transmembrane region" description="Helical" evidence="11">
    <location>
        <begin position="1270"/>
        <end position="1297"/>
    </location>
</feature>
<evidence type="ECO:0000256" key="1">
    <source>
        <dbReference type="ARBA" id="ARBA00004141"/>
    </source>
</evidence>
<organism evidence="14">
    <name type="scientific">Skeletonema marinoi</name>
    <dbReference type="NCBI Taxonomy" id="267567"/>
    <lineage>
        <taxon>Eukaryota</taxon>
        <taxon>Sar</taxon>
        <taxon>Stramenopiles</taxon>
        <taxon>Ochrophyta</taxon>
        <taxon>Bacillariophyta</taxon>
        <taxon>Coscinodiscophyceae</taxon>
        <taxon>Thalassiosirophycidae</taxon>
        <taxon>Thalassiosirales</taxon>
        <taxon>Skeletonemataceae</taxon>
        <taxon>Skeletonema</taxon>
        <taxon>Skeletonema marinoi-dohrnii complex</taxon>
    </lineage>
</organism>
<dbReference type="InterPro" id="IPR023299">
    <property type="entry name" value="ATPase_P-typ_cyto_dom_N"/>
</dbReference>
<dbReference type="SFLD" id="SFLDG00002">
    <property type="entry name" value="C1.7:_P-type_atpase_like"/>
    <property type="match status" value="1"/>
</dbReference>
<feature type="chain" id="PRO_5036192042" description="P-type ATPase A domain-containing protein" evidence="12">
    <location>
        <begin position="22"/>
        <end position="1481"/>
    </location>
</feature>
<evidence type="ECO:0000256" key="4">
    <source>
        <dbReference type="ARBA" id="ARBA00022723"/>
    </source>
</evidence>
<dbReference type="NCBIfam" id="TIGR01494">
    <property type="entry name" value="ATPase_P-type"/>
    <property type="match status" value="1"/>
</dbReference>
<dbReference type="PANTHER" id="PTHR45630:SF11">
    <property type="entry name" value="CATION-TRANSPORTING P-TYPE ATPASE N-TERMINAL DOMAIN-CONTAINING PROTEIN"/>
    <property type="match status" value="1"/>
</dbReference>
<evidence type="ECO:0000256" key="12">
    <source>
        <dbReference type="SAM" id="SignalP"/>
    </source>
</evidence>
<evidence type="ECO:0000256" key="8">
    <source>
        <dbReference type="ARBA" id="ARBA00022967"/>
    </source>
</evidence>
<keyword evidence="12" id="KW-0732">Signal</keyword>
<comment type="similarity">
    <text evidence="2">Belongs to the cation transport ATPase (P-type) (TC 3.A.3) family. Type V subfamily.</text>
</comment>
<dbReference type="EMBL" id="HBGZ01017147">
    <property type="protein sequence ID" value="CAD9606728.1"/>
    <property type="molecule type" value="Transcribed_RNA"/>
</dbReference>
<feature type="signal peptide" evidence="12">
    <location>
        <begin position="1"/>
        <end position="21"/>
    </location>
</feature>
<dbReference type="InterPro" id="IPR059000">
    <property type="entry name" value="ATPase_P-type_domA"/>
</dbReference>
<feature type="transmembrane region" description="Helical" evidence="11">
    <location>
        <begin position="320"/>
        <end position="344"/>
    </location>
</feature>
<feature type="transmembrane region" description="Helical" evidence="11">
    <location>
        <begin position="1414"/>
        <end position="1435"/>
    </location>
</feature>
<evidence type="ECO:0000259" key="13">
    <source>
        <dbReference type="Pfam" id="PF00122"/>
    </source>
</evidence>
<evidence type="ECO:0000256" key="6">
    <source>
        <dbReference type="ARBA" id="ARBA00022840"/>
    </source>
</evidence>
<dbReference type="Gene3D" id="1.20.1110.10">
    <property type="entry name" value="Calcium-transporting ATPase, transmembrane domain"/>
    <property type="match status" value="1"/>
</dbReference>
<feature type="transmembrane region" description="Helical" evidence="11">
    <location>
        <begin position="1231"/>
        <end position="1249"/>
    </location>
</feature>
<sequence length="1481" mass="164328">MAKHLLLRSSTVLTALLVAKSAVICFGSDEVSVFTSSLSSVSLPKISVSTVNSGGRSNHSSWWNAFDGIPFLLDRRPTRKLTKVKVSSSNNVGSINDRMLNSLQEDTVDVDDFHRFLAFGDYADTSFQCPVTTTCPIVCVADVAECPEDALCPGTHPDKEYEADHEYELCADGTCVDLTAGEVCDDDAESACQCDALPVMCAKQVDLYPYCSTRFQQYYDSDAECLELQEENIPQVSFTGPWFVACFVILSGVTLLMLSWCAWNQRLAYVDGSTVPLESAKLSGDAVTSAMGAKTTLVSSNNNEWWTQTAYKRNFIGMSIYSLVILVAILIQFLLLALTVEYYVQQEAITFSLFGSQVFFDELQVLRAFEIVWMIGIVWCFFLKYPASVYSLFLRRCLHDEATYIAVCAPVHSVDAHYRTKWITNVLSRISAWFRSAMSFLYSDTSHHLVESSHHQVTFCQVCVDEKTCSRYFYFRMRRYIFDEETGRFVLGCWDITKDTSIGQWTNEDFLRRGISEDEAIKRFGIVGPNVLDLKKPTILGSIINEFSKPFYLYQNFMVWTWFPYWYYYMAILNTVVRITAGLVVSVFQYSSDLDLYRLMVTEGTVEVLRDGVMTSVDQINVVPGDIVRLTPGVAYFDMAILQGSSPLIDESALTGEVHPVAKKPLDRANADLTYDPKVNKSSTISAGTTILECSENEGIQGDLAIVTHTGSFTAKGKLLSDVLSYERHKFKFDTEVKLVLAILAVEAIVLLAIVFSVLEDNWEYSWFYAMFVVGTVFPPLLPSVFVVSVGISCKRLQRNRITCTDSRGILIAGKVKKAFFDKTGTLTKQGLDFLSAKPGTEFQRLESVTGSSGVTDHVLKLGLATCHTLHASKSGALIGPAVDRMGFSAVSAQVLDEESISFEGTTVKYLKRFEFSHHSMTQSVIISHGNKVLVYVKGSPEAIAKLCVPSSLPPNFHEKTRQSARNGIYQLAMATSTYTFKTVNSVNEVKREDIEKELNFAGVINFQNSMKEDSPQVIQELREGDIVSAIITGDNVLTGIYIAKKAGLIGQDENVVIGNNIHDGVIEWLDATDSPAALPSVSELGVSSSLALTGEVWQHLLLSDPTTALFLAPHTKVFGRCTPNDKVSIVSTFVEQGETTLFCGDGGNDCGALKAAHVGIALSDAEASVVAPFTSLDKTITSVLDVLKEGRCALASAFAAYKYMIMYGQVESINQVANAYLSITFTEWCWVFMDGIWTITMAFTLPLARAAKKLSPKRPTASILGPHTLASACGVLMINILFLVFGLLALHAQSWFQCRMWDSTDVSNVLTIGDNYETSVIFIISGYQYISSAAAFNFGYTFRANWFRNYVFVFFFAVWSALLFGATLSASNLSCIWRLNCDNDHVVRWVTSTEPEPIYNNWNTTVMPIGFRWILFALMVVNLILVCAWDYWVVNSFLSKLSSKLSCLPQDSQRATAYTPPKVEPITLEKKTSIASQDVV</sequence>
<dbReference type="InterPro" id="IPR001757">
    <property type="entry name" value="P_typ_ATPase"/>
</dbReference>
<keyword evidence="9 11" id="KW-1133">Transmembrane helix</keyword>
<dbReference type="Pfam" id="PF13246">
    <property type="entry name" value="Cation_ATPase"/>
    <property type="match status" value="1"/>
</dbReference>
<dbReference type="GO" id="GO:0140358">
    <property type="term" value="F:P-type transmembrane transporter activity"/>
    <property type="evidence" value="ECO:0007669"/>
    <property type="project" value="InterPro"/>
</dbReference>
<evidence type="ECO:0000256" key="5">
    <source>
        <dbReference type="ARBA" id="ARBA00022741"/>
    </source>
</evidence>
<keyword evidence="8" id="KW-1278">Translocase</keyword>
<feature type="transmembrane region" description="Helical" evidence="11">
    <location>
        <begin position="242"/>
        <end position="263"/>
    </location>
</feature>
<gene>
    <name evidence="14" type="ORF">SMAR0320_LOCUS12289</name>
    <name evidence="15" type="ORF">SMAR0320_LOCUS12291</name>
</gene>
<dbReference type="InterPro" id="IPR023214">
    <property type="entry name" value="HAD_sf"/>
</dbReference>
<feature type="transmembrane region" description="Helical" evidence="11">
    <location>
        <begin position="1351"/>
        <end position="1371"/>
    </location>
</feature>
<name>A0A6U3W708_9STRA</name>
<dbReference type="SUPFAM" id="SSF56784">
    <property type="entry name" value="HAD-like"/>
    <property type="match status" value="1"/>
</dbReference>
<comment type="subcellular location">
    <subcellularLocation>
        <location evidence="1">Membrane</location>
        <topology evidence="1">Multi-pass membrane protein</topology>
    </subcellularLocation>
</comment>
<dbReference type="GO" id="GO:0019829">
    <property type="term" value="F:ATPase-coupled monoatomic cation transmembrane transporter activity"/>
    <property type="evidence" value="ECO:0007669"/>
    <property type="project" value="TreeGrafter"/>
</dbReference>
<dbReference type="PANTHER" id="PTHR45630">
    <property type="entry name" value="CATION-TRANSPORTING ATPASE-RELATED"/>
    <property type="match status" value="1"/>
</dbReference>
<dbReference type="SUPFAM" id="SSF81665">
    <property type="entry name" value="Calcium ATPase, transmembrane domain M"/>
    <property type="match status" value="1"/>
</dbReference>
<evidence type="ECO:0000256" key="3">
    <source>
        <dbReference type="ARBA" id="ARBA00022692"/>
    </source>
</evidence>
<feature type="transmembrane region" description="Helical" evidence="11">
    <location>
        <begin position="1317"/>
        <end position="1339"/>
    </location>
</feature>
<evidence type="ECO:0000256" key="7">
    <source>
        <dbReference type="ARBA" id="ARBA00022842"/>
    </source>
</evidence>
<dbReference type="InterPro" id="IPR023298">
    <property type="entry name" value="ATPase_P-typ_TM_dom_sf"/>
</dbReference>
<evidence type="ECO:0000313" key="15">
    <source>
        <dbReference type="EMBL" id="CAD9606734.1"/>
    </source>
</evidence>
<keyword evidence="3 11" id="KW-0812">Transmembrane</keyword>
<accession>A0A6U3W708</accession>
<feature type="transmembrane region" description="Helical" evidence="11">
    <location>
        <begin position="739"/>
        <end position="759"/>
    </location>
</feature>
<dbReference type="GO" id="GO:0005524">
    <property type="term" value="F:ATP binding"/>
    <property type="evidence" value="ECO:0007669"/>
    <property type="project" value="UniProtKB-KW"/>
</dbReference>
<dbReference type="InterPro" id="IPR008250">
    <property type="entry name" value="ATPase_P-typ_transduc_dom_A_sf"/>
</dbReference>
<feature type="transmembrane region" description="Helical" evidence="11">
    <location>
        <begin position="364"/>
        <end position="385"/>
    </location>
</feature>
<keyword evidence="10 11" id="KW-0472">Membrane</keyword>
<dbReference type="InterPro" id="IPR036412">
    <property type="entry name" value="HAD-like_sf"/>
</dbReference>
<evidence type="ECO:0000256" key="10">
    <source>
        <dbReference type="ARBA" id="ARBA00023136"/>
    </source>
</evidence>
<evidence type="ECO:0000313" key="14">
    <source>
        <dbReference type="EMBL" id="CAD9606728.1"/>
    </source>
</evidence>
<dbReference type="GO" id="GO:0016887">
    <property type="term" value="F:ATP hydrolysis activity"/>
    <property type="evidence" value="ECO:0007669"/>
    <property type="project" value="InterPro"/>
</dbReference>
<keyword evidence="6" id="KW-0067">ATP-binding</keyword>
<evidence type="ECO:0000256" key="9">
    <source>
        <dbReference type="ARBA" id="ARBA00022989"/>
    </source>
</evidence>
<dbReference type="PRINTS" id="PR00119">
    <property type="entry name" value="CATATPASE"/>
</dbReference>
<dbReference type="SFLD" id="SFLDF00027">
    <property type="entry name" value="p-type_atpase"/>
    <property type="match status" value="1"/>
</dbReference>
<feature type="transmembrane region" description="Helical" evidence="11">
    <location>
        <begin position="765"/>
        <end position="792"/>
    </location>
</feature>
<keyword evidence="5" id="KW-0547">Nucleotide-binding</keyword>
<dbReference type="InterPro" id="IPR006544">
    <property type="entry name" value="P-type_TPase_V"/>
</dbReference>
<dbReference type="EMBL" id="HBGZ01017149">
    <property type="protein sequence ID" value="CAD9606734.1"/>
    <property type="molecule type" value="Transcribed_RNA"/>
</dbReference>
<keyword evidence="4" id="KW-0479">Metal-binding</keyword>
<evidence type="ECO:0000256" key="2">
    <source>
        <dbReference type="ARBA" id="ARBA00006000"/>
    </source>
</evidence>
<dbReference type="Gene3D" id="3.40.50.1000">
    <property type="entry name" value="HAD superfamily/HAD-like"/>
    <property type="match status" value="2"/>
</dbReference>
<dbReference type="GO" id="GO:0046872">
    <property type="term" value="F:metal ion binding"/>
    <property type="evidence" value="ECO:0007669"/>
    <property type="project" value="UniProtKB-KW"/>
</dbReference>
<evidence type="ECO:0000256" key="11">
    <source>
        <dbReference type="SAM" id="Phobius"/>
    </source>
</evidence>
<dbReference type="InterPro" id="IPR044492">
    <property type="entry name" value="P_typ_ATPase_HD_dom"/>
</dbReference>
<dbReference type="SUPFAM" id="SSF81653">
    <property type="entry name" value="Calcium ATPase, transduction domain A"/>
    <property type="match status" value="1"/>
</dbReference>
<reference evidence="14" key="1">
    <citation type="submission" date="2021-01" db="EMBL/GenBank/DDBJ databases">
        <authorList>
            <person name="Corre E."/>
            <person name="Pelletier E."/>
            <person name="Niang G."/>
            <person name="Scheremetjew M."/>
            <person name="Finn R."/>
            <person name="Kale V."/>
            <person name="Holt S."/>
            <person name="Cochrane G."/>
            <person name="Meng A."/>
            <person name="Brown T."/>
            <person name="Cohen L."/>
        </authorList>
    </citation>
    <scope>NUCLEOTIDE SEQUENCE</scope>
    <source>
        <strain evidence="14">SM1012Den-03</strain>
    </source>
</reference>
<dbReference type="SUPFAM" id="SSF81660">
    <property type="entry name" value="Metal cation-transporting ATPase, ATP-binding domain N"/>
    <property type="match status" value="1"/>
</dbReference>
<dbReference type="SFLD" id="SFLDS00003">
    <property type="entry name" value="Haloacid_Dehalogenase"/>
    <property type="match status" value="1"/>
</dbReference>
<keyword evidence="7" id="KW-0460">Magnesium</keyword>
<dbReference type="PROSITE" id="PS01229">
    <property type="entry name" value="COF_2"/>
    <property type="match status" value="1"/>
</dbReference>
<dbReference type="Pfam" id="PF00122">
    <property type="entry name" value="E1-E2_ATPase"/>
    <property type="match status" value="1"/>
</dbReference>